<dbReference type="Proteomes" id="UP001607302">
    <property type="component" value="Unassembled WGS sequence"/>
</dbReference>
<name>A0ABD2AFH7_VESSQ</name>
<accession>A0ABD2AFH7</accession>
<feature type="transmembrane region" description="Helical" evidence="1">
    <location>
        <begin position="6"/>
        <end position="24"/>
    </location>
</feature>
<keyword evidence="3" id="KW-1185">Reference proteome</keyword>
<gene>
    <name evidence="2" type="ORF">V1478_010742</name>
</gene>
<comment type="caution">
    <text evidence="2">The sequence shown here is derived from an EMBL/GenBank/DDBJ whole genome shotgun (WGS) entry which is preliminary data.</text>
</comment>
<evidence type="ECO:0000313" key="3">
    <source>
        <dbReference type="Proteomes" id="UP001607302"/>
    </source>
</evidence>
<keyword evidence="1" id="KW-0812">Transmembrane</keyword>
<evidence type="ECO:0000313" key="2">
    <source>
        <dbReference type="EMBL" id="KAL2719280.1"/>
    </source>
</evidence>
<dbReference type="EMBL" id="JAUDFV010000149">
    <property type="protein sequence ID" value="KAL2719280.1"/>
    <property type="molecule type" value="Genomic_DNA"/>
</dbReference>
<proteinExistence type="predicted"/>
<dbReference type="AlphaFoldDB" id="A0ABD2AFH7"/>
<organism evidence="2 3">
    <name type="scientific">Vespula squamosa</name>
    <name type="common">Southern yellow jacket</name>
    <name type="synonym">Wasp</name>
    <dbReference type="NCBI Taxonomy" id="30214"/>
    <lineage>
        <taxon>Eukaryota</taxon>
        <taxon>Metazoa</taxon>
        <taxon>Ecdysozoa</taxon>
        <taxon>Arthropoda</taxon>
        <taxon>Hexapoda</taxon>
        <taxon>Insecta</taxon>
        <taxon>Pterygota</taxon>
        <taxon>Neoptera</taxon>
        <taxon>Endopterygota</taxon>
        <taxon>Hymenoptera</taxon>
        <taxon>Apocrita</taxon>
        <taxon>Aculeata</taxon>
        <taxon>Vespoidea</taxon>
        <taxon>Vespidae</taxon>
        <taxon>Vespinae</taxon>
        <taxon>Vespula</taxon>
    </lineage>
</organism>
<protein>
    <submittedName>
        <fullName evidence="2">Dehydrogenase/reductase SDR family member 7</fullName>
    </submittedName>
</protein>
<keyword evidence="1" id="KW-1133">Transmembrane helix</keyword>
<reference evidence="2 3" key="1">
    <citation type="journal article" date="2024" name="Ann. Entomol. Soc. Am.">
        <title>Genomic analyses of the southern and eastern yellowjacket wasps (Hymenoptera: Vespidae) reveal evolutionary signatures of social life.</title>
        <authorList>
            <person name="Catto M.A."/>
            <person name="Caine P.B."/>
            <person name="Orr S.E."/>
            <person name="Hunt B.G."/>
            <person name="Goodisman M.A.D."/>
        </authorList>
    </citation>
    <scope>NUCLEOTIDE SEQUENCE [LARGE SCALE GENOMIC DNA]</scope>
    <source>
        <strain evidence="2">233</strain>
        <tissue evidence="2">Head and thorax</tissue>
    </source>
</reference>
<sequence>MDPFAFVEFIVICYIFLHLIYLWSSDYNMELPFLTKFGKPIKHENNRVLITLLVIHQSEVANTTNDIK</sequence>
<evidence type="ECO:0000256" key="1">
    <source>
        <dbReference type="SAM" id="Phobius"/>
    </source>
</evidence>
<keyword evidence="1" id="KW-0472">Membrane</keyword>